<organism evidence="1 2">
    <name type="scientific">Zarea fungicola</name>
    <dbReference type="NCBI Taxonomy" id="93591"/>
    <lineage>
        <taxon>Eukaryota</taxon>
        <taxon>Fungi</taxon>
        <taxon>Dikarya</taxon>
        <taxon>Ascomycota</taxon>
        <taxon>Pezizomycotina</taxon>
        <taxon>Sordariomycetes</taxon>
        <taxon>Hypocreomycetidae</taxon>
        <taxon>Hypocreales</taxon>
        <taxon>Cordycipitaceae</taxon>
        <taxon>Zarea</taxon>
    </lineage>
</organism>
<dbReference type="Proteomes" id="UP001143910">
    <property type="component" value="Unassembled WGS sequence"/>
</dbReference>
<reference evidence="1" key="1">
    <citation type="submission" date="2022-08" db="EMBL/GenBank/DDBJ databases">
        <title>Genome Sequence of Lecanicillium fungicola.</title>
        <authorList>
            <person name="Buettner E."/>
        </authorList>
    </citation>
    <scope>NUCLEOTIDE SEQUENCE</scope>
    <source>
        <strain evidence="1">Babe33</strain>
    </source>
</reference>
<dbReference type="EMBL" id="JANJQO010001761">
    <property type="protein sequence ID" value="KAJ2969362.1"/>
    <property type="molecule type" value="Genomic_DNA"/>
</dbReference>
<accession>A0ACC1MRT0</accession>
<comment type="caution">
    <text evidence="1">The sequence shown here is derived from an EMBL/GenBank/DDBJ whole genome shotgun (WGS) entry which is preliminary data.</text>
</comment>
<sequence>MLASVTSILLMASTTQAAGRYAGTATFYGTNTGPDACTGKNHKSTDYFVALHPAMYKNGQNCGKKIIVTGVKSKKTITVTVVDECPTCGKSTDLDFTEGAFKNFATLNDGTAQIQWNFI</sequence>
<proteinExistence type="predicted"/>
<evidence type="ECO:0000313" key="2">
    <source>
        <dbReference type="Proteomes" id="UP001143910"/>
    </source>
</evidence>
<keyword evidence="2" id="KW-1185">Reference proteome</keyword>
<protein>
    <submittedName>
        <fullName evidence="1">Uncharacterized protein</fullName>
    </submittedName>
</protein>
<gene>
    <name evidence="1" type="ORF">NQ176_g8703</name>
</gene>
<name>A0ACC1MRT0_9HYPO</name>
<evidence type="ECO:0000313" key="1">
    <source>
        <dbReference type="EMBL" id="KAJ2969362.1"/>
    </source>
</evidence>